<reference evidence="1" key="1">
    <citation type="submission" date="2020-05" db="EMBL/GenBank/DDBJ databases">
        <authorList>
            <person name="Chiriac C."/>
            <person name="Salcher M."/>
            <person name="Ghai R."/>
            <person name="Kavagutti S V."/>
        </authorList>
    </citation>
    <scope>NUCLEOTIDE SEQUENCE</scope>
</reference>
<dbReference type="EMBL" id="CAEZUN010000082">
    <property type="protein sequence ID" value="CAB4602454.1"/>
    <property type="molecule type" value="Genomic_DNA"/>
</dbReference>
<gene>
    <name evidence="1" type="ORF">UFOPK1826_00763</name>
</gene>
<organism evidence="1">
    <name type="scientific">freshwater metagenome</name>
    <dbReference type="NCBI Taxonomy" id="449393"/>
    <lineage>
        <taxon>unclassified sequences</taxon>
        <taxon>metagenomes</taxon>
        <taxon>ecological metagenomes</taxon>
    </lineage>
</organism>
<proteinExistence type="predicted"/>
<dbReference type="AlphaFoldDB" id="A0A6J6GTN2"/>
<evidence type="ECO:0000313" key="1">
    <source>
        <dbReference type="EMBL" id="CAB4602454.1"/>
    </source>
</evidence>
<accession>A0A6J6GTN2</accession>
<sequence length="70" mass="7159">MVINVAIFGSIIPTPLATPTTRAVDPAITASAVLCTVSVVIIPRATSSVEVSSKTCGIAAKPVRTLFIGY</sequence>
<protein>
    <submittedName>
        <fullName evidence="1">Unannotated protein</fullName>
    </submittedName>
</protein>
<name>A0A6J6GTN2_9ZZZZ</name>